<dbReference type="EMBL" id="UGHR01000001">
    <property type="protein sequence ID" value="STQ90094.1"/>
    <property type="molecule type" value="Genomic_DNA"/>
</dbReference>
<gene>
    <name evidence="7" type="ORF">EV682_109153</name>
    <name evidence="6" type="ORF">NCTC11159_01152</name>
</gene>
<dbReference type="Proteomes" id="UP000295794">
    <property type="component" value="Unassembled WGS sequence"/>
</dbReference>
<feature type="coiled-coil region" evidence="3">
    <location>
        <begin position="147"/>
        <end position="179"/>
    </location>
</feature>
<feature type="domain" description="Toxin co-regulated pilus biosynthesis protein Q C-terminal" evidence="5">
    <location>
        <begin position="204"/>
        <end position="280"/>
    </location>
</feature>
<protein>
    <submittedName>
        <fullName evidence="7">Toxin co-regulated pilus biosynthesis protein Q</fullName>
    </submittedName>
    <submittedName>
        <fullName evidence="6">Type IV secretory pathway, VirB9 components</fullName>
    </submittedName>
</protein>
<dbReference type="EMBL" id="SMBT01000009">
    <property type="protein sequence ID" value="TCU84628.1"/>
    <property type="molecule type" value="Genomic_DNA"/>
</dbReference>
<dbReference type="InterPro" id="IPR033645">
    <property type="entry name" value="VirB9/CagX/TrbG_C"/>
</dbReference>
<accession>A0A377Q4E0</accession>
<evidence type="ECO:0000256" key="1">
    <source>
        <dbReference type="ARBA" id="ARBA00006135"/>
    </source>
</evidence>
<keyword evidence="3" id="KW-0175">Coiled coil</keyword>
<dbReference type="InterPro" id="IPR038161">
    <property type="entry name" value="VirB9/CagX/TrbG_C_sf"/>
</dbReference>
<dbReference type="Pfam" id="PF03524">
    <property type="entry name" value="CagX"/>
    <property type="match status" value="1"/>
</dbReference>
<keyword evidence="9" id="KW-1185">Reference proteome</keyword>
<dbReference type="Proteomes" id="UP000255108">
    <property type="component" value="Unassembled WGS sequence"/>
</dbReference>
<comment type="similarity">
    <text evidence="1">Belongs to the TrbG/VirB9 family.</text>
</comment>
<organism evidence="6 8">
    <name type="scientific">Iodobacter fluviatilis</name>
    <dbReference type="NCBI Taxonomy" id="537"/>
    <lineage>
        <taxon>Bacteria</taxon>
        <taxon>Pseudomonadati</taxon>
        <taxon>Pseudomonadota</taxon>
        <taxon>Betaproteobacteria</taxon>
        <taxon>Neisseriales</taxon>
        <taxon>Chitinibacteraceae</taxon>
        <taxon>Iodobacter</taxon>
    </lineage>
</organism>
<dbReference type="Pfam" id="PF10671">
    <property type="entry name" value="TcpQ"/>
    <property type="match status" value="1"/>
</dbReference>
<dbReference type="InterPro" id="IPR018927">
    <property type="entry name" value="Pilus_synth_Q_C"/>
</dbReference>
<reference evidence="7 9" key="2">
    <citation type="submission" date="2019-03" db="EMBL/GenBank/DDBJ databases">
        <title>Genomic Encyclopedia of Type Strains, Phase IV (KMG-IV): sequencing the most valuable type-strain genomes for metagenomic binning, comparative biology and taxonomic classification.</title>
        <authorList>
            <person name="Goeker M."/>
        </authorList>
    </citation>
    <scope>NUCLEOTIDE SEQUENCE [LARGE SCALE GENOMIC DNA]</scope>
    <source>
        <strain evidence="7 9">DSM 3764</strain>
    </source>
</reference>
<feature type="signal peptide" evidence="4">
    <location>
        <begin position="1"/>
        <end position="21"/>
    </location>
</feature>
<feature type="chain" id="PRO_5016886412" evidence="4">
    <location>
        <begin position="22"/>
        <end position="284"/>
    </location>
</feature>
<name>A0A377Q4E0_9NEIS</name>
<evidence type="ECO:0000256" key="2">
    <source>
        <dbReference type="ARBA" id="ARBA00022729"/>
    </source>
</evidence>
<dbReference type="Gene3D" id="2.60.40.2500">
    <property type="match status" value="1"/>
</dbReference>
<dbReference type="CDD" id="cd06911">
    <property type="entry name" value="VirB9_CagX_TrbG"/>
    <property type="match status" value="1"/>
</dbReference>
<evidence type="ECO:0000313" key="6">
    <source>
        <dbReference type="EMBL" id="STQ90094.1"/>
    </source>
</evidence>
<evidence type="ECO:0000313" key="7">
    <source>
        <dbReference type="EMBL" id="TCU84628.1"/>
    </source>
</evidence>
<evidence type="ECO:0000259" key="5">
    <source>
        <dbReference type="Pfam" id="PF10671"/>
    </source>
</evidence>
<evidence type="ECO:0000256" key="3">
    <source>
        <dbReference type="SAM" id="Coils"/>
    </source>
</evidence>
<dbReference type="OrthoDB" id="5357875at2"/>
<dbReference type="RefSeq" id="WP_115226472.1">
    <property type="nucleotide sequence ID" value="NZ_CAWOLO010000009.1"/>
</dbReference>
<dbReference type="AlphaFoldDB" id="A0A377Q4E0"/>
<evidence type="ECO:0000313" key="8">
    <source>
        <dbReference type="Proteomes" id="UP000255108"/>
    </source>
</evidence>
<keyword evidence="2 4" id="KW-0732">Signal</keyword>
<proteinExistence type="inferred from homology"/>
<reference evidence="6 8" key="1">
    <citation type="submission" date="2018-06" db="EMBL/GenBank/DDBJ databases">
        <authorList>
            <consortium name="Pathogen Informatics"/>
            <person name="Doyle S."/>
        </authorList>
    </citation>
    <scope>NUCLEOTIDE SEQUENCE [LARGE SCALE GENOMIC DNA]</scope>
    <source>
        <strain evidence="6 8">NCTC11159</strain>
    </source>
</reference>
<dbReference type="InterPro" id="IPR010258">
    <property type="entry name" value="Conjugal_tfr_TrbG/VirB9/CagX"/>
</dbReference>
<evidence type="ECO:0000313" key="9">
    <source>
        <dbReference type="Proteomes" id="UP000295794"/>
    </source>
</evidence>
<evidence type="ECO:0000256" key="4">
    <source>
        <dbReference type="SAM" id="SignalP"/>
    </source>
</evidence>
<sequence>MKKATFAASIMAILFASMATAADISNYEFNYSVNGSRFAKPSQVFNDGGKTFFQFRDPSQITIATVDSEGKTVPLTAQLMKPYLVVDGVYPAYEVQTTGGEQSTVRYSGTRVNIRALASTNTATQKTAITSQPSNQVVGTQSPEMMLAKIDSQLAEIRAKKAGIEAQELQANVDLLAAKEALILQVSSKAAPRKSAADKPAECWKVGQTDRLASTVISNWSRQAGWQEPIWEYPTDVALDGNAEFCGEFESVITQFMDAINPQQKIRVRLYAENKAIRVFSAAN</sequence>